<dbReference type="eggNOG" id="ENOG5032SA1">
    <property type="taxonomic scope" value="Bacteria"/>
</dbReference>
<keyword evidence="2" id="KW-1185">Reference proteome</keyword>
<dbReference type="OrthoDB" id="3243381at2"/>
<organism evidence="1 2">
    <name type="scientific">Scardovia wiggsiae F0424</name>
    <dbReference type="NCBI Taxonomy" id="857290"/>
    <lineage>
        <taxon>Bacteria</taxon>
        <taxon>Bacillati</taxon>
        <taxon>Actinomycetota</taxon>
        <taxon>Actinomycetes</taxon>
        <taxon>Bifidobacteriales</taxon>
        <taxon>Bifidobacteriaceae</taxon>
        <taxon>Scardovia</taxon>
    </lineage>
</organism>
<dbReference type="HOGENOM" id="CLU_038370_1_0_11"/>
<comment type="caution">
    <text evidence="1">The sequence shown here is derived from an EMBL/GenBank/DDBJ whole genome shotgun (WGS) entry which is preliminary data.</text>
</comment>
<sequence>METQEFTDYQRKQIADKGYASDIWKKGNLVKIDNRKTYVGTVAKVVRGRDDVKGDDPNGLDAVAIKDEKTKTIRIIFQGSKSRKDWRDNDILLVLKAAAKIKGPTGQLRAAAGFTKKVFDENKGYSIEIYGHSLRSMDGQYAIASLDAEQTTRLKGAWLYEGPNMYRILNRAEKEQVNMCRNKINNYLDPRDLASFGYSTRQYAVGSVFWVDSIRTGGKNTKDRIVNQHMWGGYQFTKDGKLILTTLSIKEGEENILDMLKQDASHWIKTRKALSESQSIYVDSMQASAVVRAIDSRMDSLEFKAQALKKKVLAEMDREWDNVIKSLSETLGGYLSHDEIEQGLASAGCTKEFLIGGVKAEIEKLEESVELECQEIHNVGSQVESGITRLVDEDEDLARQFNNYNSGGIDSDILSWKANRK</sequence>
<dbReference type="EMBL" id="AGZS01000003">
    <property type="protein sequence ID" value="EJD64950.1"/>
    <property type="molecule type" value="Genomic_DNA"/>
</dbReference>
<dbReference type="InterPro" id="IPR029058">
    <property type="entry name" value="AB_hydrolase_fold"/>
</dbReference>
<gene>
    <name evidence="1" type="ORF">HMPREF9156_00825</name>
</gene>
<dbReference type="SUPFAM" id="SSF53474">
    <property type="entry name" value="alpha/beta-Hydrolases"/>
    <property type="match status" value="1"/>
</dbReference>
<dbReference type="STRING" id="857290.HMPREF9156_00825"/>
<evidence type="ECO:0000313" key="1">
    <source>
        <dbReference type="EMBL" id="EJD64950.1"/>
    </source>
</evidence>
<proteinExistence type="predicted"/>
<dbReference type="Proteomes" id="UP000006415">
    <property type="component" value="Unassembled WGS sequence"/>
</dbReference>
<reference evidence="1 2" key="1">
    <citation type="submission" date="2012-01" db="EMBL/GenBank/DDBJ databases">
        <title>The Genome Sequence of Scardovia wiggsiae F0424.</title>
        <authorList>
            <consortium name="The Broad Institute Genome Sequencing Platform"/>
            <person name="Earl A."/>
            <person name="Ward D."/>
            <person name="Feldgarden M."/>
            <person name="Gevers D."/>
            <person name="Izard J."/>
            <person name="Ganesan A."/>
            <person name="Baranova O.V."/>
            <person name="Blanton J.M."/>
            <person name="Tanner A.C."/>
            <person name="Mathney J."/>
            <person name="Dewhirst F.E."/>
            <person name="Young S.K."/>
            <person name="Zeng Q."/>
            <person name="Gargeya S."/>
            <person name="Fitzgerald M."/>
            <person name="Haas B."/>
            <person name="Abouelleil A."/>
            <person name="Alvarado L."/>
            <person name="Arachchi H.M."/>
            <person name="Berlin A."/>
            <person name="Chapman S.B."/>
            <person name="Gearin G."/>
            <person name="Goldberg J."/>
            <person name="Griggs A."/>
            <person name="Gujja S."/>
            <person name="Hansen M."/>
            <person name="Heiman D."/>
            <person name="Howarth C."/>
            <person name="Larimer J."/>
            <person name="Lui A."/>
            <person name="MacDonald P.J.P."/>
            <person name="McCowen C."/>
            <person name="Montmayeur A."/>
            <person name="Murphy C."/>
            <person name="Neiman D."/>
            <person name="Pearson M."/>
            <person name="Priest M."/>
            <person name="Roberts A."/>
            <person name="Saif S."/>
            <person name="Shea T."/>
            <person name="Sisk P."/>
            <person name="Stolte C."/>
            <person name="Sykes S."/>
            <person name="Wortman J."/>
            <person name="Nusbaum C."/>
            <person name="Birren B."/>
        </authorList>
    </citation>
    <scope>NUCLEOTIDE SEQUENCE [LARGE SCALE GENOMIC DNA]</scope>
    <source>
        <strain evidence="1 2">F0424</strain>
    </source>
</reference>
<dbReference type="RefSeq" id="WP_007147889.1">
    <property type="nucleotide sequence ID" value="NZ_AKCI01000001.1"/>
</dbReference>
<dbReference type="AlphaFoldDB" id="J0D4T4"/>
<protein>
    <submittedName>
        <fullName evidence="1">Uncharacterized protein</fullName>
    </submittedName>
</protein>
<accession>J0D4T4</accession>
<name>J0D4T4_9BIFI</name>
<evidence type="ECO:0000313" key="2">
    <source>
        <dbReference type="Proteomes" id="UP000006415"/>
    </source>
</evidence>